<keyword evidence="4" id="KW-0418">Kinase</keyword>
<evidence type="ECO:0000256" key="3">
    <source>
        <dbReference type="ARBA" id="ARBA00022741"/>
    </source>
</evidence>
<sequence>MIKPALLIEDFSALGQISLIGALSVLQAMGITTASLPATILSSQTEGFGQPAVLDTEQWIQASLRHWQAQDIEPSGVLIGYLGQCTLAEQLGSWLEQQNLTDCLKIVDPVMGDQGRLYPGFDHDYVEAVKKLCRHADLITPNWTELCFLAGLPYSLPTAETLIQGIDQLKAAGINATVIVTGVHLNGQIGCGWRQDEQTGFKPQPQISRQHHDYQHGNDEGQNLQNGSASHQTLQGRDDWHHNQPLNFCGNDVQAGHFYGTGDIFSALLYGRLLQGWSLETAVENATDAMELAIQQTAPLPDNERRFGLRLDHLIHYVSKHKRSDFNEKICNG</sequence>
<evidence type="ECO:0000256" key="2">
    <source>
        <dbReference type="ARBA" id="ARBA00022679"/>
    </source>
</evidence>
<comment type="caution">
    <text evidence="8">The sequence shown here is derived from an EMBL/GenBank/DDBJ whole genome shotgun (WGS) entry which is preliminary data.</text>
</comment>
<dbReference type="EMBL" id="AZEQ01000023">
    <property type="protein sequence ID" value="KRL23989.1"/>
    <property type="molecule type" value="Genomic_DNA"/>
</dbReference>
<dbReference type="InterPro" id="IPR029056">
    <property type="entry name" value="Ribokinase-like"/>
</dbReference>
<dbReference type="GO" id="GO:0005829">
    <property type="term" value="C:cytosol"/>
    <property type="evidence" value="ECO:0007669"/>
    <property type="project" value="TreeGrafter"/>
</dbReference>
<keyword evidence="5" id="KW-0067">ATP-binding</keyword>
<evidence type="ECO:0000313" key="8">
    <source>
        <dbReference type="EMBL" id="KRL23989.1"/>
    </source>
</evidence>
<organism evidence="8 9">
    <name type="scientific">Limosilactobacillus mucosae DSM 13345</name>
    <dbReference type="NCBI Taxonomy" id="1423771"/>
    <lineage>
        <taxon>Bacteria</taxon>
        <taxon>Bacillati</taxon>
        <taxon>Bacillota</taxon>
        <taxon>Bacilli</taxon>
        <taxon>Lactobacillales</taxon>
        <taxon>Lactobacillaceae</taxon>
        <taxon>Limosilactobacillus</taxon>
    </lineage>
</organism>
<evidence type="ECO:0000256" key="5">
    <source>
        <dbReference type="ARBA" id="ARBA00022840"/>
    </source>
</evidence>
<reference evidence="8 9" key="1">
    <citation type="journal article" date="2015" name="Genome Announc.">
        <title>Expanding the biotechnology potential of lactobacilli through comparative genomics of 213 strains and associated genera.</title>
        <authorList>
            <person name="Sun Z."/>
            <person name="Harris H.M."/>
            <person name="McCann A."/>
            <person name="Guo C."/>
            <person name="Argimon S."/>
            <person name="Zhang W."/>
            <person name="Yang X."/>
            <person name="Jeffery I.B."/>
            <person name="Cooney J.C."/>
            <person name="Kagawa T.F."/>
            <person name="Liu W."/>
            <person name="Song Y."/>
            <person name="Salvetti E."/>
            <person name="Wrobel A."/>
            <person name="Rasinkangas P."/>
            <person name="Parkhill J."/>
            <person name="Rea M.C."/>
            <person name="O'Sullivan O."/>
            <person name="Ritari J."/>
            <person name="Douillard F.P."/>
            <person name="Paul Ross R."/>
            <person name="Yang R."/>
            <person name="Briner A.E."/>
            <person name="Felis G.E."/>
            <person name="de Vos W.M."/>
            <person name="Barrangou R."/>
            <person name="Klaenhammer T.R."/>
            <person name="Caufield P.W."/>
            <person name="Cui Y."/>
            <person name="Zhang H."/>
            <person name="O'Toole P.W."/>
        </authorList>
    </citation>
    <scope>NUCLEOTIDE SEQUENCE [LARGE SCALE GENOMIC DNA]</scope>
    <source>
        <strain evidence="8 9">DSM 13345</strain>
    </source>
</reference>
<feature type="domain" description="Pyridoxamine kinase/Phosphomethylpyrimidine kinase" evidence="7">
    <location>
        <begin position="24"/>
        <end position="188"/>
    </location>
</feature>
<evidence type="ECO:0000256" key="1">
    <source>
        <dbReference type="ARBA" id="ARBA00012104"/>
    </source>
</evidence>
<dbReference type="GO" id="GO:0009443">
    <property type="term" value="P:pyridoxal 5'-phosphate salvage"/>
    <property type="evidence" value="ECO:0007669"/>
    <property type="project" value="InterPro"/>
</dbReference>
<dbReference type="SUPFAM" id="SSF53613">
    <property type="entry name" value="Ribokinase-like"/>
    <property type="match status" value="1"/>
</dbReference>
<dbReference type="InterPro" id="IPR004625">
    <property type="entry name" value="PyrdxlKinase"/>
</dbReference>
<dbReference type="AlphaFoldDB" id="A0A0R1P2E7"/>
<dbReference type="Gene3D" id="3.40.1190.20">
    <property type="match status" value="1"/>
</dbReference>
<evidence type="ECO:0000256" key="6">
    <source>
        <dbReference type="SAM" id="MobiDB-lite"/>
    </source>
</evidence>
<feature type="region of interest" description="Disordered" evidence="6">
    <location>
        <begin position="199"/>
        <end position="237"/>
    </location>
</feature>
<dbReference type="GO" id="GO:0005524">
    <property type="term" value="F:ATP binding"/>
    <property type="evidence" value="ECO:0007669"/>
    <property type="project" value="UniProtKB-KW"/>
</dbReference>
<dbReference type="Pfam" id="PF08543">
    <property type="entry name" value="Phos_pyr_kin"/>
    <property type="match status" value="1"/>
</dbReference>
<evidence type="ECO:0000313" key="9">
    <source>
        <dbReference type="Proteomes" id="UP000050901"/>
    </source>
</evidence>
<dbReference type="EC" id="2.7.1.35" evidence="1"/>
<dbReference type="RefSeq" id="WP_056968673.1">
    <property type="nucleotide sequence ID" value="NZ_AZEQ01000023.1"/>
</dbReference>
<dbReference type="Proteomes" id="UP000050901">
    <property type="component" value="Unassembled WGS sequence"/>
</dbReference>
<dbReference type="PANTHER" id="PTHR10534:SF2">
    <property type="entry name" value="PYRIDOXAL KINASE"/>
    <property type="match status" value="1"/>
</dbReference>
<keyword evidence="3" id="KW-0547">Nucleotide-binding</keyword>
<gene>
    <name evidence="8" type="ORF">FC47_GL001128</name>
</gene>
<proteinExistence type="predicted"/>
<dbReference type="GO" id="GO:0008478">
    <property type="term" value="F:pyridoxal kinase activity"/>
    <property type="evidence" value="ECO:0007669"/>
    <property type="project" value="UniProtKB-EC"/>
</dbReference>
<dbReference type="PATRIC" id="fig|1423771.3.peg.1138"/>
<evidence type="ECO:0000259" key="7">
    <source>
        <dbReference type="Pfam" id="PF08543"/>
    </source>
</evidence>
<dbReference type="InterPro" id="IPR013749">
    <property type="entry name" value="PM/HMP-P_kinase-1"/>
</dbReference>
<feature type="compositionally biased region" description="Basic and acidic residues" evidence="6">
    <location>
        <begin position="210"/>
        <end position="219"/>
    </location>
</feature>
<evidence type="ECO:0000256" key="4">
    <source>
        <dbReference type="ARBA" id="ARBA00022777"/>
    </source>
</evidence>
<name>A0A0R1P2E7_LIMMU</name>
<feature type="compositionally biased region" description="Polar residues" evidence="6">
    <location>
        <begin position="220"/>
        <end position="235"/>
    </location>
</feature>
<accession>A0A0R1P2E7</accession>
<dbReference type="PANTHER" id="PTHR10534">
    <property type="entry name" value="PYRIDOXAL KINASE"/>
    <property type="match status" value="1"/>
</dbReference>
<keyword evidence="2" id="KW-0808">Transferase</keyword>
<protein>
    <recommendedName>
        <fullName evidence="1">pyridoxal kinase</fullName>
        <ecNumber evidence="1">2.7.1.35</ecNumber>
    </recommendedName>
</protein>